<dbReference type="Proteomes" id="UP000317036">
    <property type="component" value="Unassembled WGS sequence"/>
</dbReference>
<dbReference type="PANTHER" id="PTHR10000:SF8">
    <property type="entry name" value="HAD SUPERFAMILY HYDROLASE-LIKE, TYPE 3"/>
    <property type="match status" value="1"/>
</dbReference>
<dbReference type="EMBL" id="VNJI01000045">
    <property type="protein sequence ID" value="TVY07000.1"/>
    <property type="molecule type" value="Genomic_DNA"/>
</dbReference>
<proteinExistence type="predicted"/>
<comment type="caution">
    <text evidence="1">The sequence shown here is derived from an EMBL/GenBank/DDBJ whole genome shotgun (WGS) entry which is preliminary data.</text>
</comment>
<dbReference type="PANTHER" id="PTHR10000">
    <property type="entry name" value="PHOSPHOSERINE PHOSPHATASE"/>
    <property type="match status" value="1"/>
</dbReference>
<dbReference type="OrthoDB" id="9781413at2"/>
<protein>
    <recommendedName>
        <fullName evidence="3">HAD family phosphatase</fullName>
    </recommendedName>
</protein>
<dbReference type="InterPro" id="IPR023214">
    <property type="entry name" value="HAD_sf"/>
</dbReference>
<dbReference type="AlphaFoldDB" id="A0A559K4I0"/>
<dbReference type="RefSeq" id="WP_144852823.1">
    <property type="nucleotide sequence ID" value="NZ_VNJI01000045.1"/>
</dbReference>
<dbReference type="GO" id="GO:0000287">
    <property type="term" value="F:magnesium ion binding"/>
    <property type="evidence" value="ECO:0007669"/>
    <property type="project" value="TreeGrafter"/>
</dbReference>
<dbReference type="Gene3D" id="3.40.50.1000">
    <property type="entry name" value="HAD superfamily/HAD-like"/>
    <property type="match status" value="1"/>
</dbReference>
<dbReference type="GO" id="GO:0005829">
    <property type="term" value="C:cytosol"/>
    <property type="evidence" value="ECO:0007669"/>
    <property type="project" value="TreeGrafter"/>
</dbReference>
<gene>
    <name evidence="1" type="ORF">FPZ49_26575</name>
</gene>
<dbReference type="GO" id="GO:0016791">
    <property type="term" value="F:phosphatase activity"/>
    <property type="evidence" value="ECO:0007669"/>
    <property type="project" value="TreeGrafter"/>
</dbReference>
<organism evidence="1 2">
    <name type="scientific">Paenibacillus cremeus</name>
    <dbReference type="NCBI Taxonomy" id="2163881"/>
    <lineage>
        <taxon>Bacteria</taxon>
        <taxon>Bacillati</taxon>
        <taxon>Bacillota</taxon>
        <taxon>Bacilli</taxon>
        <taxon>Bacillales</taxon>
        <taxon>Paenibacillaceae</taxon>
        <taxon>Paenibacillus</taxon>
    </lineage>
</organism>
<keyword evidence="2" id="KW-1185">Reference proteome</keyword>
<dbReference type="Gene3D" id="3.30.1240.10">
    <property type="match status" value="1"/>
</dbReference>
<dbReference type="Pfam" id="PF08282">
    <property type="entry name" value="Hydrolase_3"/>
    <property type="match status" value="1"/>
</dbReference>
<evidence type="ECO:0000313" key="1">
    <source>
        <dbReference type="EMBL" id="TVY07000.1"/>
    </source>
</evidence>
<sequence length="211" mass="23682">MICYNGAAVRFESGGEFESFPLECGIVDEMYDFIVSRQAECFVTFEIDDQLYCDRPLSREQLQLWGLPEHAPMPGVVPRHALQKRLVSKMLLRNERNIFSELQAVFGNRVHAIVTDRDALIQIMNKTTSKEAAVQRVLERTGGTMERVMAFGDDWNDYGLFAACGYPIALENSLEELKGLAWRVTASNNKDGVAEVLEQVNAVKRDSSVAG</sequence>
<evidence type="ECO:0000313" key="2">
    <source>
        <dbReference type="Proteomes" id="UP000317036"/>
    </source>
</evidence>
<dbReference type="InterPro" id="IPR036412">
    <property type="entry name" value="HAD-like_sf"/>
</dbReference>
<dbReference type="SUPFAM" id="SSF56784">
    <property type="entry name" value="HAD-like"/>
    <property type="match status" value="1"/>
</dbReference>
<reference evidence="1 2" key="1">
    <citation type="submission" date="2019-07" db="EMBL/GenBank/DDBJ databases">
        <authorList>
            <person name="Kim J."/>
        </authorList>
    </citation>
    <scope>NUCLEOTIDE SEQUENCE [LARGE SCALE GENOMIC DNA]</scope>
    <source>
        <strain evidence="1 2">JC52</strain>
    </source>
</reference>
<evidence type="ECO:0008006" key="3">
    <source>
        <dbReference type="Google" id="ProtNLM"/>
    </source>
</evidence>
<accession>A0A559K4I0</accession>
<name>A0A559K4I0_9BACL</name>